<gene>
    <name evidence="2" type="ORF">rCG_38573</name>
</gene>
<dbReference type="AlphaFoldDB" id="A6KME7"/>
<evidence type="ECO:0000313" key="2">
    <source>
        <dbReference type="EMBL" id="EDL88855.1"/>
    </source>
</evidence>
<dbReference type="Proteomes" id="UP000234681">
    <property type="component" value="Chromosome 3"/>
</dbReference>
<evidence type="ECO:0000256" key="1">
    <source>
        <dbReference type="SAM" id="MobiDB-lite"/>
    </source>
</evidence>
<evidence type="ECO:0000313" key="3">
    <source>
        <dbReference type="Proteomes" id="UP000234681"/>
    </source>
</evidence>
<dbReference type="EMBL" id="CH474066">
    <property type="protein sequence ID" value="EDL88855.1"/>
    <property type="molecule type" value="Genomic_DNA"/>
</dbReference>
<name>A6KME7_RAT</name>
<reference evidence="3" key="1">
    <citation type="submission" date="2005-09" db="EMBL/GenBank/DDBJ databases">
        <authorList>
            <person name="Mural R.J."/>
            <person name="Li P.W."/>
            <person name="Adams M.D."/>
            <person name="Amanatides P.G."/>
            <person name="Baden-Tillson H."/>
            <person name="Barnstead M."/>
            <person name="Chin S.H."/>
            <person name="Dew I."/>
            <person name="Evans C.A."/>
            <person name="Ferriera S."/>
            <person name="Flanigan M."/>
            <person name="Fosler C."/>
            <person name="Glodek A."/>
            <person name="Gu Z."/>
            <person name="Holt R.A."/>
            <person name="Jennings D."/>
            <person name="Kraft C.L."/>
            <person name="Lu F."/>
            <person name="Nguyen T."/>
            <person name="Nusskern D.R."/>
            <person name="Pfannkoch C.M."/>
            <person name="Sitter C."/>
            <person name="Sutton G.G."/>
            <person name="Venter J.C."/>
            <person name="Wang Z."/>
            <person name="Woodage T."/>
            <person name="Zheng X.H."/>
            <person name="Zhong F."/>
        </authorList>
    </citation>
    <scope>NUCLEOTIDE SEQUENCE [LARGE SCALE GENOMIC DNA]</scope>
    <source>
        <strain>BN</strain>
        <strain evidence="3">Sprague-Dawley</strain>
    </source>
</reference>
<accession>A6KME7</accession>
<protein>
    <submittedName>
        <fullName evidence="2">RCG38573</fullName>
    </submittedName>
</protein>
<organism evidence="2 3">
    <name type="scientific">Rattus norvegicus</name>
    <name type="common">Rat</name>
    <dbReference type="NCBI Taxonomy" id="10116"/>
    <lineage>
        <taxon>Eukaryota</taxon>
        <taxon>Metazoa</taxon>
        <taxon>Chordata</taxon>
        <taxon>Craniata</taxon>
        <taxon>Vertebrata</taxon>
        <taxon>Euteleostomi</taxon>
        <taxon>Mammalia</taxon>
        <taxon>Eutheria</taxon>
        <taxon>Euarchontoglires</taxon>
        <taxon>Glires</taxon>
        <taxon>Rodentia</taxon>
        <taxon>Myomorpha</taxon>
        <taxon>Muroidea</taxon>
        <taxon>Muridae</taxon>
        <taxon>Murinae</taxon>
        <taxon>Rattus</taxon>
    </lineage>
</organism>
<sequence length="72" mass="7850">MAPPQSPGSQRKDASDIEAPVSPNTLSPAWMINDHFPIVAPAETLLEATFHPLDTQAAPEPTSHMQLEQNYI</sequence>
<feature type="region of interest" description="Disordered" evidence="1">
    <location>
        <begin position="1"/>
        <end position="23"/>
    </location>
</feature>
<feature type="compositionally biased region" description="Polar residues" evidence="1">
    <location>
        <begin position="63"/>
        <end position="72"/>
    </location>
</feature>
<proteinExistence type="predicted"/>
<feature type="region of interest" description="Disordered" evidence="1">
    <location>
        <begin position="53"/>
        <end position="72"/>
    </location>
</feature>